<organism evidence="1 2">
    <name type="scientific">Rubroshorea leprosula</name>
    <dbReference type="NCBI Taxonomy" id="152421"/>
    <lineage>
        <taxon>Eukaryota</taxon>
        <taxon>Viridiplantae</taxon>
        <taxon>Streptophyta</taxon>
        <taxon>Embryophyta</taxon>
        <taxon>Tracheophyta</taxon>
        <taxon>Spermatophyta</taxon>
        <taxon>Magnoliopsida</taxon>
        <taxon>eudicotyledons</taxon>
        <taxon>Gunneridae</taxon>
        <taxon>Pentapetalae</taxon>
        <taxon>rosids</taxon>
        <taxon>malvids</taxon>
        <taxon>Malvales</taxon>
        <taxon>Dipterocarpaceae</taxon>
        <taxon>Rubroshorea</taxon>
    </lineage>
</organism>
<evidence type="ECO:0000313" key="2">
    <source>
        <dbReference type="Proteomes" id="UP001054252"/>
    </source>
</evidence>
<evidence type="ECO:0000313" key="1">
    <source>
        <dbReference type="EMBL" id="GKV17625.1"/>
    </source>
</evidence>
<name>A0AAV5K410_9ROSI</name>
<proteinExistence type="predicted"/>
<sequence length="179" mass="19720">MKNHQVAAGGPLVVTCACGAVPDGQQQPRPTFDDNSISLYHIFIAMVESGLTRFTPSRLGELMGVLFQFHVVCAPAMDEASHYCPSGYGKAIHDKRKPVNPSSWELLGINYRGSGLVGMDRLTLPFWRSKAFVLAKLGTSDVARFRQKRLGSKGVETNLIPRTISFDANQRLEILLKTD</sequence>
<dbReference type="PROSITE" id="PS51257">
    <property type="entry name" value="PROKAR_LIPOPROTEIN"/>
    <property type="match status" value="1"/>
</dbReference>
<accession>A0AAV5K410</accession>
<keyword evidence="2" id="KW-1185">Reference proteome</keyword>
<dbReference type="AlphaFoldDB" id="A0AAV5K410"/>
<dbReference type="EMBL" id="BPVZ01000048">
    <property type="protein sequence ID" value="GKV17625.1"/>
    <property type="molecule type" value="Genomic_DNA"/>
</dbReference>
<dbReference type="Proteomes" id="UP001054252">
    <property type="component" value="Unassembled WGS sequence"/>
</dbReference>
<protein>
    <submittedName>
        <fullName evidence="1">Uncharacterized protein</fullName>
    </submittedName>
</protein>
<gene>
    <name evidence="1" type="ORF">SLEP1_g28103</name>
</gene>
<comment type="caution">
    <text evidence="1">The sequence shown here is derived from an EMBL/GenBank/DDBJ whole genome shotgun (WGS) entry which is preliminary data.</text>
</comment>
<reference evidence="1 2" key="1">
    <citation type="journal article" date="2021" name="Commun. Biol.">
        <title>The genome of Shorea leprosula (Dipterocarpaceae) highlights the ecological relevance of drought in aseasonal tropical rainforests.</title>
        <authorList>
            <person name="Ng K.K.S."/>
            <person name="Kobayashi M.J."/>
            <person name="Fawcett J.A."/>
            <person name="Hatakeyama M."/>
            <person name="Paape T."/>
            <person name="Ng C.H."/>
            <person name="Ang C.C."/>
            <person name="Tnah L.H."/>
            <person name="Lee C.T."/>
            <person name="Nishiyama T."/>
            <person name="Sese J."/>
            <person name="O'Brien M.J."/>
            <person name="Copetti D."/>
            <person name="Mohd Noor M.I."/>
            <person name="Ong R.C."/>
            <person name="Putra M."/>
            <person name="Sireger I.Z."/>
            <person name="Indrioko S."/>
            <person name="Kosugi Y."/>
            <person name="Izuno A."/>
            <person name="Isagi Y."/>
            <person name="Lee S.L."/>
            <person name="Shimizu K.K."/>
        </authorList>
    </citation>
    <scope>NUCLEOTIDE SEQUENCE [LARGE SCALE GENOMIC DNA]</scope>
    <source>
        <strain evidence="1">214</strain>
    </source>
</reference>